<protein>
    <submittedName>
        <fullName evidence="1">Crotonase</fullName>
    </submittedName>
</protein>
<keyword evidence="2" id="KW-1185">Reference proteome</keyword>
<reference evidence="1" key="1">
    <citation type="submission" date="2019-08" db="EMBL/GenBank/DDBJ databases">
        <title>Genome sequence of Clostridiales bacterium MT110.</title>
        <authorList>
            <person name="Cao J."/>
        </authorList>
    </citation>
    <scope>NUCLEOTIDE SEQUENCE</scope>
    <source>
        <strain evidence="1">MT110</strain>
    </source>
</reference>
<proteinExistence type="predicted"/>
<dbReference type="EMBL" id="CP042469">
    <property type="protein sequence ID" value="QOX62253.1"/>
    <property type="molecule type" value="Genomic_DNA"/>
</dbReference>
<accession>A0ACD1A790</accession>
<evidence type="ECO:0000313" key="1">
    <source>
        <dbReference type="EMBL" id="QOX62253.1"/>
    </source>
</evidence>
<dbReference type="Proteomes" id="UP000594014">
    <property type="component" value="Chromosome"/>
</dbReference>
<gene>
    <name evidence="1" type="ORF">FRZ06_02215</name>
</gene>
<evidence type="ECO:0000313" key="2">
    <source>
        <dbReference type="Proteomes" id="UP000594014"/>
    </source>
</evidence>
<sequence length="260" mass="28189">MADYKNIIYKVEEGLATVTINRPEALNALNVDVFDELLDAFITIKNAEEIRAVILTGTGRAFVAGADIAYMKDKTASELRDWAHKAQGVMEYIENIEKPVIAAVNGFALGGGNELSMAADIRFASDKAKFGQPEVNLGIFPFFGGTQRLSRLVGEGTAKYLIFSAEMIDAQEAYRIGLVQKVFPAEELLAESEKFARLIMSKSPIGVKMAKTAITTGLNLDIKSGIALEAEAAVSTFCSADRTEGMSAFLEKRGAVFQNK</sequence>
<organism evidence="1 2">
    <name type="scientific">Anoxybacterium hadale</name>
    <dbReference type="NCBI Taxonomy" id="3408580"/>
    <lineage>
        <taxon>Bacteria</taxon>
        <taxon>Bacillati</taxon>
        <taxon>Bacillota</taxon>
        <taxon>Clostridia</taxon>
        <taxon>Peptostreptococcales</taxon>
        <taxon>Anaerovoracaceae</taxon>
        <taxon>Anoxybacterium</taxon>
    </lineage>
</organism>
<name>A0ACD1A790_9FIRM</name>